<feature type="transmembrane region" description="Helical" evidence="8">
    <location>
        <begin position="227"/>
        <end position="250"/>
    </location>
</feature>
<protein>
    <recommendedName>
        <fullName evidence="9">Major facilitator superfamily (MFS) profile domain-containing protein</fullName>
    </recommendedName>
</protein>
<comment type="caution">
    <text evidence="10">The sequence shown here is derived from an EMBL/GenBank/DDBJ whole genome shotgun (WGS) entry which is preliminary data.</text>
</comment>
<keyword evidence="3" id="KW-0813">Transport</keyword>
<dbReference type="Gene3D" id="1.20.1250.20">
    <property type="entry name" value="MFS general substrate transporter like domains"/>
    <property type="match status" value="1"/>
</dbReference>
<dbReference type="GO" id="GO:0022857">
    <property type="term" value="F:transmembrane transporter activity"/>
    <property type="evidence" value="ECO:0007669"/>
    <property type="project" value="InterPro"/>
</dbReference>
<feature type="domain" description="Major facilitator superfamily (MFS) profile" evidence="9">
    <location>
        <begin position="104"/>
        <end position="568"/>
    </location>
</feature>
<evidence type="ECO:0000256" key="3">
    <source>
        <dbReference type="ARBA" id="ARBA00022448"/>
    </source>
</evidence>
<proteinExistence type="inferred from homology"/>
<evidence type="ECO:0000256" key="6">
    <source>
        <dbReference type="ARBA" id="ARBA00023136"/>
    </source>
</evidence>
<sequence>MRFINPFGKHDEKVFDVLIPLADAPRRQSTGESDKDKLDRTGSAEKGSSPPSESSYSGMTLEALRAEVENDLAASGHDTVYDRKSKVINRAVQDIGMGKYQWQLFVLCGFGWLADNLWLQGVALTLPKLAVEFGISDSNVRFTTCALFVGLCVGAVFWGTASDIIGRRLAFNTTLLLCGIFGLAVGGGSNWIGVCAMFACLGLGVGGNLPVDGALFLEFLPFASGNLLTMLSVWWPIGQLIGSLVAWGLIPPYSCADGLQSCHVAEAPCCRKEDNMGWRYLTITLGAMTMVMFICRFFFFHLYESPKFLLSRGRQDEAVAAIHAIAHKNKAKTWLTVDILNEIGGHPETIEEEKLPFMEIIQRQLSKFSAQRIAPLFATRKLGITTALLWFCWTTIGMGYPLFNAFLPQYLARAGAVDAPSTYTVYRNYAITSVVGVPGSILACYTVDIKYIGRKGTMAISTVITGVILFCFTISTNPDVQLVCTCLEAFFQNIMYGVLYAYTPEVFPAPNRGTGTGIASCLNRIAGLCAPIVAIYGGSTNPNAPVYASGGLLLAAFVAMCLLPIETRGKQSL</sequence>
<keyword evidence="6 8" id="KW-0472">Membrane</keyword>
<dbReference type="AlphaFoldDB" id="A0A2B7X5F3"/>
<evidence type="ECO:0000256" key="7">
    <source>
        <dbReference type="SAM" id="MobiDB-lite"/>
    </source>
</evidence>
<dbReference type="InterPro" id="IPR036259">
    <property type="entry name" value="MFS_trans_sf"/>
</dbReference>
<dbReference type="OrthoDB" id="4139357at2759"/>
<feature type="compositionally biased region" description="Low complexity" evidence="7">
    <location>
        <begin position="44"/>
        <end position="57"/>
    </location>
</feature>
<evidence type="ECO:0000256" key="4">
    <source>
        <dbReference type="ARBA" id="ARBA00022692"/>
    </source>
</evidence>
<dbReference type="Pfam" id="PF00083">
    <property type="entry name" value="Sugar_tr"/>
    <property type="match status" value="1"/>
</dbReference>
<reference evidence="10 11" key="1">
    <citation type="submission" date="2017-10" db="EMBL/GenBank/DDBJ databases">
        <title>Comparative genomics in systemic dimorphic fungi from Ajellomycetaceae.</title>
        <authorList>
            <person name="Munoz J.F."/>
            <person name="Mcewen J.G."/>
            <person name="Clay O.K."/>
            <person name="Cuomo C.A."/>
        </authorList>
    </citation>
    <scope>NUCLEOTIDE SEQUENCE [LARGE SCALE GENOMIC DNA]</scope>
    <source>
        <strain evidence="10 11">UAMH7299</strain>
    </source>
</reference>
<keyword evidence="11" id="KW-1185">Reference proteome</keyword>
<evidence type="ECO:0000256" key="5">
    <source>
        <dbReference type="ARBA" id="ARBA00022989"/>
    </source>
</evidence>
<evidence type="ECO:0000313" key="11">
    <source>
        <dbReference type="Proteomes" id="UP000224634"/>
    </source>
</evidence>
<feature type="transmembrane region" description="Helical" evidence="8">
    <location>
        <begin position="100"/>
        <end position="119"/>
    </location>
</feature>
<gene>
    <name evidence="10" type="ORF">AJ80_08597</name>
</gene>
<dbReference type="PANTHER" id="PTHR23511:SF5">
    <property type="entry name" value="MAJOR FACILITATOR-TYPE TRANSPORTER HXNZ-RELATED"/>
    <property type="match status" value="1"/>
</dbReference>
<keyword evidence="4 8" id="KW-0812">Transmembrane</keyword>
<dbReference type="InterPro" id="IPR005828">
    <property type="entry name" value="MFS_sugar_transport-like"/>
</dbReference>
<dbReference type="EMBL" id="PDNA01000204">
    <property type="protein sequence ID" value="PGH04013.1"/>
    <property type="molecule type" value="Genomic_DNA"/>
</dbReference>
<feature type="transmembrane region" description="Helical" evidence="8">
    <location>
        <begin position="280"/>
        <end position="303"/>
    </location>
</feature>
<dbReference type="InterPro" id="IPR020846">
    <property type="entry name" value="MFS_dom"/>
</dbReference>
<dbReference type="FunFam" id="1.20.1250.20:FF:000171">
    <property type="entry name" value="MFS general substrate transporter"/>
    <property type="match status" value="1"/>
</dbReference>
<accession>A0A2B7X5F3</accession>
<feature type="transmembrane region" description="Helical" evidence="8">
    <location>
        <begin position="382"/>
        <end position="406"/>
    </location>
</feature>
<organism evidence="10 11">
    <name type="scientific">Polytolypa hystricis (strain UAMH7299)</name>
    <dbReference type="NCBI Taxonomy" id="1447883"/>
    <lineage>
        <taxon>Eukaryota</taxon>
        <taxon>Fungi</taxon>
        <taxon>Dikarya</taxon>
        <taxon>Ascomycota</taxon>
        <taxon>Pezizomycotina</taxon>
        <taxon>Eurotiomycetes</taxon>
        <taxon>Eurotiomycetidae</taxon>
        <taxon>Onygenales</taxon>
        <taxon>Onygenales incertae sedis</taxon>
        <taxon>Polytolypa</taxon>
    </lineage>
</organism>
<name>A0A2B7X5F3_POLH7</name>
<evidence type="ECO:0000256" key="8">
    <source>
        <dbReference type="SAM" id="Phobius"/>
    </source>
</evidence>
<feature type="compositionally biased region" description="Basic and acidic residues" evidence="7">
    <location>
        <begin position="32"/>
        <end position="43"/>
    </location>
</feature>
<feature type="transmembrane region" description="Helical" evidence="8">
    <location>
        <begin position="426"/>
        <end position="445"/>
    </location>
</feature>
<dbReference type="PANTHER" id="PTHR23511">
    <property type="entry name" value="SYNAPTIC VESICLE GLYCOPROTEIN 2"/>
    <property type="match status" value="1"/>
</dbReference>
<dbReference type="PROSITE" id="PS50850">
    <property type="entry name" value="MFS"/>
    <property type="match status" value="1"/>
</dbReference>
<feature type="transmembrane region" description="Helical" evidence="8">
    <location>
        <begin position="139"/>
        <end position="157"/>
    </location>
</feature>
<dbReference type="Proteomes" id="UP000224634">
    <property type="component" value="Unassembled WGS sequence"/>
</dbReference>
<comment type="similarity">
    <text evidence="2">Belongs to the major facilitator superfamily.</text>
</comment>
<feature type="transmembrane region" description="Helical" evidence="8">
    <location>
        <begin position="169"/>
        <end position="185"/>
    </location>
</feature>
<evidence type="ECO:0000256" key="1">
    <source>
        <dbReference type="ARBA" id="ARBA00004141"/>
    </source>
</evidence>
<feature type="transmembrane region" description="Helical" evidence="8">
    <location>
        <begin position="457"/>
        <end position="475"/>
    </location>
</feature>
<feature type="transmembrane region" description="Helical" evidence="8">
    <location>
        <begin position="546"/>
        <end position="565"/>
    </location>
</feature>
<evidence type="ECO:0000259" key="9">
    <source>
        <dbReference type="PROSITE" id="PS50850"/>
    </source>
</evidence>
<dbReference type="SUPFAM" id="SSF103473">
    <property type="entry name" value="MFS general substrate transporter"/>
    <property type="match status" value="1"/>
</dbReference>
<evidence type="ECO:0000313" key="10">
    <source>
        <dbReference type="EMBL" id="PGH04013.1"/>
    </source>
</evidence>
<comment type="subcellular location">
    <subcellularLocation>
        <location evidence="1">Membrane</location>
        <topology evidence="1">Multi-pass membrane protein</topology>
    </subcellularLocation>
</comment>
<dbReference type="GO" id="GO:0016020">
    <property type="term" value="C:membrane"/>
    <property type="evidence" value="ECO:0007669"/>
    <property type="project" value="UniProtKB-SubCell"/>
</dbReference>
<evidence type="ECO:0000256" key="2">
    <source>
        <dbReference type="ARBA" id="ARBA00008335"/>
    </source>
</evidence>
<keyword evidence="5 8" id="KW-1133">Transmembrane helix</keyword>
<feature type="region of interest" description="Disordered" evidence="7">
    <location>
        <begin position="25"/>
        <end position="57"/>
    </location>
</feature>
<dbReference type="CDD" id="cd17316">
    <property type="entry name" value="MFS_SV2_like"/>
    <property type="match status" value="1"/>
</dbReference>